<organism evidence="1 2">
    <name type="scientific">Obba rivulosa</name>
    <dbReference type="NCBI Taxonomy" id="1052685"/>
    <lineage>
        <taxon>Eukaryota</taxon>
        <taxon>Fungi</taxon>
        <taxon>Dikarya</taxon>
        <taxon>Basidiomycota</taxon>
        <taxon>Agaricomycotina</taxon>
        <taxon>Agaricomycetes</taxon>
        <taxon>Polyporales</taxon>
        <taxon>Gelatoporiaceae</taxon>
        <taxon>Obba</taxon>
    </lineage>
</organism>
<reference evidence="1 2" key="1">
    <citation type="submission" date="2016-07" db="EMBL/GenBank/DDBJ databases">
        <title>Draft genome of the white-rot fungus Obba rivulosa 3A-2.</title>
        <authorList>
            <consortium name="DOE Joint Genome Institute"/>
            <person name="Miettinen O."/>
            <person name="Riley R."/>
            <person name="Acob R."/>
            <person name="Barry K."/>
            <person name="Cullen D."/>
            <person name="De Vries R."/>
            <person name="Hainaut M."/>
            <person name="Hatakka A."/>
            <person name="Henrissat B."/>
            <person name="Hilden K."/>
            <person name="Kuo R."/>
            <person name="Labutti K."/>
            <person name="Lipzen A."/>
            <person name="Makela M.R."/>
            <person name="Sandor L."/>
            <person name="Spatafora J.W."/>
            <person name="Grigoriev I.V."/>
            <person name="Hibbett D.S."/>
        </authorList>
    </citation>
    <scope>NUCLEOTIDE SEQUENCE [LARGE SCALE GENOMIC DNA]</scope>
    <source>
        <strain evidence="1 2">3A-2</strain>
    </source>
</reference>
<sequence>MQYLENKPAPIDLELFSDAGQLLRETDLGYLELIGWNPIKEQYMPFPPVLYPDCIKMNDKFLCFCNKQLPQVTFILLKDLIFKMQGTKSKINYHLLFEQYKQTLSLSADRKSEIEMLAITHLCIHPHVFLLKYKDFIVEINHINATVTKDDYEVAPSLLVSATASSITHSSASAAASSITSLAPATACSALLSYGIEYTDIIQLEALSTDIFTTNKFVSNATLVLGGAFTPITVSTFHGTGQIKGICRRWP</sequence>
<dbReference type="EMBL" id="KV722551">
    <property type="protein sequence ID" value="OCH85992.1"/>
    <property type="molecule type" value="Genomic_DNA"/>
</dbReference>
<dbReference type="Proteomes" id="UP000250043">
    <property type="component" value="Unassembled WGS sequence"/>
</dbReference>
<accession>A0A8E2DGI3</accession>
<keyword evidence="2" id="KW-1185">Reference proteome</keyword>
<proteinExistence type="predicted"/>
<name>A0A8E2DGI3_9APHY</name>
<gene>
    <name evidence="1" type="ORF">OBBRIDRAFT_807111</name>
</gene>
<protein>
    <submittedName>
        <fullName evidence="1">Uncharacterized protein</fullName>
    </submittedName>
</protein>
<evidence type="ECO:0000313" key="1">
    <source>
        <dbReference type="EMBL" id="OCH85992.1"/>
    </source>
</evidence>
<evidence type="ECO:0000313" key="2">
    <source>
        <dbReference type="Proteomes" id="UP000250043"/>
    </source>
</evidence>
<dbReference type="AlphaFoldDB" id="A0A8E2DGI3"/>